<dbReference type="STRING" id="500635.MITSMUL_03704"/>
<proteinExistence type="predicted"/>
<comment type="caution">
    <text evidence="1">The sequence shown here is derived from an EMBL/GenBank/DDBJ whole genome shotgun (WGS) entry which is preliminary data.</text>
</comment>
<name>C9KKK5_9FIRM</name>
<dbReference type="eggNOG" id="COG4185">
    <property type="taxonomic scope" value="Bacteria"/>
</dbReference>
<reference evidence="1" key="1">
    <citation type="submission" date="2009-09" db="EMBL/GenBank/DDBJ databases">
        <authorList>
            <person name="Weinstock G."/>
            <person name="Sodergren E."/>
            <person name="Clifton S."/>
            <person name="Fulton L."/>
            <person name="Fulton B."/>
            <person name="Courtney L."/>
            <person name="Fronick C."/>
            <person name="Harrison M."/>
            <person name="Strong C."/>
            <person name="Farmer C."/>
            <person name="Delahaunty K."/>
            <person name="Markovic C."/>
            <person name="Hall O."/>
            <person name="Minx P."/>
            <person name="Tomlinson C."/>
            <person name="Mitreva M."/>
            <person name="Nelson J."/>
            <person name="Hou S."/>
            <person name="Wollam A."/>
            <person name="Pepin K.H."/>
            <person name="Johnson M."/>
            <person name="Bhonagiri V."/>
            <person name="Nash W.E."/>
            <person name="Warren W."/>
            <person name="Chinwalla A."/>
            <person name="Mardis E.R."/>
            <person name="Wilson R.K."/>
        </authorList>
    </citation>
    <scope>NUCLEOTIDE SEQUENCE [LARGE SCALE GENOMIC DNA]</scope>
    <source>
        <strain evidence="1">DSM 20544</strain>
    </source>
</reference>
<accession>C9KKK5</accession>
<dbReference type="GeneID" id="93480849"/>
<dbReference type="HOGENOM" id="CLU_094497_1_1_9"/>
<sequence length="213" mass="23868">MNTIKRPEVVVFAGPNGSGKSTITQLLKPIGIDYINADDIKRTTGCTDLAAAQAATKLREEHVAAGKPFCFETVMSTDRNLNLIQNASEKGFFIRTYIVLTCDSAINVSRVHGRVQSGGHDVPVEKIISRYNRSLKLIKDVVAASHVCNIYDNSSQYPVRFFNKKVHTCFYEENLFWNLASIQELTGIQFMQTRLLNLHNPFTKLDFASHPTT</sequence>
<dbReference type="PANTHER" id="PTHR39206">
    <property type="entry name" value="SLL8004 PROTEIN"/>
    <property type="match status" value="1"/>
</dbReference>
<dbReference type="SUPFAM" id="SSF52540">
    <property type="entry name" value="P-loop containing nucleoside triphosphate hydrolases"/>
    <property type="match status" value="1"/>
</dbReference>
<dbReference type="PANTHER" id="PTHR39206:SF1">
    <property type="entry name" value="SLL8004 PROTEIN"/>
    <property type="match status" value="1"/>
</dbReference>
<dbReference type="RefSeq" id="WP_005839921.1">
    <property type="nucleotide sequence ID" value="NZ_GG697141.2"/>
</dbReference>
<evidence type="ECO:0000313" key="1">
    <source>
        <dbReference type="EMBL" id="EEX69655.1"/>
    </source>
</evidence>
<evidence type="ECO:0000313" key="2">
    <source>
        <dbReference type="Proteomes" id="UP000003671"/>
    </source>
</evidence>
<dbReference type="EMBL" id="ABWK02000009">
    <property type="protein sequence ID" value="EEX69655.1"/>
    <property type="molecule type" value="Genomic_DNA"/>
</dbReference>
<dbReference type="Proteomes" id="UP000003671">
    <property type="component" value="Unassembled WGS sequence"/>
</dbReference>
<organism evidence="1 2">
    <name type="scientific">Mitsuokella multacida DSM 20544</name>
    <dbReference type="NCBI Taxonomy" id="500635"/>
    <lineage>
        <taxon>Bacteria</taxon>
        <taxon>Bacillati</taxon>
        <taxon>Bacillota</taxon>
        <taxon>Negativicutes</taxon>
        <taxon>Selenomonadales</taxon>
        <taxon>Selenomonadaceae</taxon>
        <taxon>Mitsuokella</taxon>
    </lineage>
</organism>
<keyword evidence="2" id="KW-1185">Reference proteome</keyword>
<dbReference type="AlphaFoldDB" id="C9KKK5"/>
<dbReference type="InterPro" id="IPR027417">
    <property type="entry name" value="P-loop_NTPase"/>
</dbReference>
<dbReference type="Gene3D" id="3.40.50.300">
    <property type="entry name" value="P-loop containing nucleotide triphosphate hydrolases"/>
    <property type="match status" value="1"/>
</dbReference>
<evidence type="ECO:0008006" key="3">
    <source>
        <dbReference type="Google" id="ProtNLM"/>
    </source>
</evidence>
<gene>
    <name evidence="1" type="ORF">MITSMUL_03704</name>
</gene>
<protein>
    <recommendedName>
        <fullName evidence="3">UDP-N-acetylglucosamine kinase</fullName>
    </recommendedName>
</protein>